<reference evidence="2 3" key="1">
    <citation type="journal article" date="2018" name="Nat. Ecol. Evol.">
        <title>Pezizomycetes genomes reveal the molecular basis of ectomycorrhizal truffle lifestyle.</title>
        <authorList>
            <person name="Murat C."/>
            <person name="Payen T."/>
            <person name="Noel B."/>
            <person name="Kuo A."/>
            <person name="Morin E."/>
            <person name="Chen J."/>
            <person name="Kohler A."/>
            <person name="Krizsan K."/>
            <person name="Balestrini R."/>
            <person name="Da Silva C."/>
            <person name="Montanini B."/>
            <person name="Hainaut M."/>
            <person name="Levati E."/>
            <person name="Barry K.W."/>
            <person name="Belfiori B."/>
            <person name="Cichocki N."/>
            <person name="Clum A."/>
            <person name="Dockter R.B."/>
            <person name="Fauchery L."/>
            <person name="Guy J."/>
            <person name="Iotti M."/>
            <person name="Le Tacon F."/>
            <person name="Lindquist E.A."/>
            <person name="Lipzen A."/>
            <person name="Malagnac F."/>
            <person name="Mello A."/>
            <person name="Molinier V."/>
            <person name="Miyauchi S."/>
            <person name="Poulain J."/>
            <person name="Riccioni C."/>
            <person name="Rubini A."/>
            <person name="Sitrit Y."/>
            <person name="Splivallo R."/>
            <person name="Traeger S."/>
            <person name="Wang M."/>
            <person name="Zifcakova L."/>
            <person name="Wipf D."/>
            <person name="Zambonelli A."/>
            <person name="Paolocci F."/>
            <person name="Nowrousian M."/>
            <person name="Ottonello S."/>
            <person name="Baldrian P."/>
            <person name="Spatafora J.W."/>
            <person name="Henrissat B."/>
            <person name="Nagy L.G."/>
            <person name="Aury J.M."/>
            <person name="Wincker P."/>
            <person name="Grigoriev I.V."/>
            <person name="Bonfante P."/>
            <person name="Martin F.M."/>
        </authorList>
    </citation>
    <scope>NUCLEOTIDE SEQUENCE [LARGE SCALE GENOMIC DNA]</scope>
    <source>
        <strain evidence="2 3">RN42</strain>
    </source>
</reference>
<feature type="region of interest" description="Disordered" evidence="1">
    <location>
        <begin position="70"/>
        <end position="136"/>
    </location>
</feature>
<feature type="region of interest" description="Disordered" evidence="1">
    <location>
        <begin position="15"/>
        <end position="45"/>
    </location>
</feature>
<feature type="compositionally biased region" description="Acidic residues" evidence="1">
    <location>
        <begin position="108"/>
        <end position="136"/>
    </location>
</feature>
<protein>
    <recommendedName>
        <fullName evidence="4">PARP catalytic domain-containing protein</fullName>
    </recommendedName>
</protein>
<dbReference type="EMBL" id="ML119645">
    <property type="protein sequence ID" value="RPA87978.1"/>
    <property type="molecule type" value="Genomic_DNA"/>
</dbReference>
<proteinExistence type="predicted"/>
<evidence type="ECO:0000256" key="1">
    <source>
        <dbReference type="SAM" id="MobiDB-lite"/>
    </source>
</evidence>
<name>A0A3N4ITC5_ASCIM</name>
<accession>A0A3N4ITC5</accession>
<dbReference type="AlphaFoldDB" id="A0A3N4ITC5"/>
<evidence type="ECO:0000313" key="2">
    <source>
        <dbReference type="EMBL" id="RPA87978.1"/>
    </source>
</evidence>
<keyword evidence="3" id="KW-1185">Reference proteome</keyword>
<sequence length="460" mass="50808">MERLSRLFLLASTTTSKSYAATNEAPAKASHAPKEDTKGFNYSTTRPGYVQRIIGEFADSSVDLQVLDGGEGREMHQSDGTKDADARRGEEVNASARQDLQHELARLDEEEGDDSEEESDDDPTDDIWDFDDPDAFEGELPAEFEEALAVYQPAYIGRNIDFLRTGLNRRPELQSMIDAIDDPAMKATEGWLSVPFGIDPIDFVMNGFRQDKLVPRSQVFAAQAPLTVYAAEVTIPPMITFTPTRTRIGAAFPMARVSRRPGAPSDHLLIWRFKCQSKLHALTGIEKQLKDLGLNTQDLLYRGVSKEQAANNLQRFIPMQTTSGIHELGIGFYCTKDVGTAYDYARAATTRGAILVFKDVDLHPERTAVWHVEGEDWLNLIKGNANLGSAVKPPAPYHDADVMIGAISKRPLEGKKKRSKDKGEGTEKDSAGTGGMELPVESEFVQYVFTSYKGSSSFNA</sequence>
<dbReference type="Proteomes" id="UP000275078">
    <property type="component" value="Unassembled WGS sequence"/>
</dbReference>
<feature type="compositionally biased region" description="Basic and acidic residues" evidence="1">
    <location>
        <begin position="70"/>
        <end position="91"/>
    </location>
</feature>
<feature type="region of interest" description="Disordered" evidence="1">
    <location>
        <begin position="412"/>
        <end position="437"/>
    </location>
</feature>
<evidence type="ECO:0000313" key="3">
    <source>
        <dbReference type="Proteomes" id="UP000275078"/>
    </source>
</evidence>
<gene>
    <name evidence="2" type="ORF">BJ508DRAFT_371468</name>
</gene>
<evidence type="ECO:0008006" key="4">
    <source>
        <dbReference type="Google" id="ProtNLM"/>
    </source>
</evidence>
<organism evidence="2 3">
    <name type="scientific">Ascobolus immersus RN42</name>
    <dbReference type="NCBI Taxonomy" id="1160509"/>
    <lineage>
        <taxon>Eukaryota</taxon>
        <taxon>Fungi</taxon>
        <taxon>Dikarya</taxon>
        <taxon>Ascomycota</taxon>
        <taxon>Pezizomycotina</taxon>
        <taxon>Pezizomycetes</taxon>
        <taxon>Pezizales</taxon>
        <taxon>Ascobolaceae</taxon>
        <taxon>Ascobolus</taxon>
    </lineage>
</organism>
<feature type="compositionally biased region" description="Basic and acidic residues" evidence="1">
    <location>
        <begin position="421"/>
        <end position="430"/>
    </location>
</feature>